<dbReference type="SUPFAM" id="SSF53448">
    <property type="entry name" value="Nucleotide-diphospho-sugar transferases"/>
    <property type="match status" value="1"/>
</dbReference>
<evidence type="ECO:0000256" key="2">
    <source>
        <dbReference type="ARBA" id="ARBA00022679"/>
    </source>
</evidence>
<dbReference type="RefSeq" id="WP_196079769.1">
    <property type="nucleotide sequence ID" value="NZ_JADPVI010000002.1"/>
</dbReference>
<dbReference type="PANTHER" id="PTHR22916">
    <property type="entry name" value="GLYCOSYLTRANSFERASE"/>
    <property type="match status" value="1"/>
</dbReference>
<evidence type="ECO:0000313" key="5">
    <source>
        <dbReference type="Proteomes" id="UP000660070"/>
    </source>
</evidence>
<dbReference type="PANTHER" id="PTHR22916:SF51">
    <property type="entry name" value="GLYCOSYLTRANSFERASE EPSH-RELATED"/>
    <property type="match status" value="1"/>
</dbReference>
<keyword evidence="2" id="KW-0808">Transferase</keyword>
<dbReference type="CDD" id="cd00761">
    <property type="entry name" value="Glyco_tranf_GTA_type"/>
    <property type="match status" value="1"/>
</dbReference>
<protein>
    <submittedName>
        <fullName evidence="4">Glycosyltransferase</fullName>
    </submittedName>
</protein>
<gene>
    <name evidence="4" type="ORF">IV494_08695</name>
</gene>
<dbReference type="Proteomes" id="UP000660070">
    <property type="component" value="Unassembled WGS sequence"/>
</dbReference>
<reference evidence="4 5" key="1">
    <citation type="submission" date="2020-11" db="EMBL/GenBank/DDBJ databases">
        <title>Kaistella gelatinilytica sp. nov., a flavobacterium isolated from Antarctic Soil.</title>
        <authorList>
            <person name="Li J."/>
        </authorList>
    </citation>
    <scope>NUCLEOTIDE SEQUENCE [LARGE SCALE GENOMIC DNA]</scope>
    <source>
        <strain evidence="4 5">G5-32</strain>
    </source>
</reference>
<dbReference type="EMBL" id="JADPVI010000002">
    <property type="protein sequence ID" value="MBF8457260.1"/>
    <property type="molecule type" value="Genomic_DNA"/>
</dbReference>
<name>A0ABS0FC83_9FLAO</name>
<organism evidence="4 5">
    <name type="scientific">Kaistella gelatinilytica</name>
    <dbReference type="NCBI Taxonomy" id="2787636"/>
    <lineage>
        <taxon>Bacteria</taxon>
        <taxon>Pseudomonadati</taxon>
        <taxon>Bacteroidota</taxon>
        <taxon>Flavobacteriia</taxon>
        <taxon>Flavobacteriales</taxon>
        <taxon>Weeksellaceae</taxon>
        <taxon>Chryseobacterium group</taxon>
        <taxon>Kaistella</taxon>
    </lineage>
</organism>
<evidence type="ECO:0000256" key="1">
    <source>
        <dbReference type="ARBA" id="ARBA00022676"/>
    </source>
</evidence>
<keyword evidence="1" id="KW-0328">Glycosyltransferase</keyword>
<dbReference type="Pfam" id="PF00535">
    <property type="entry name" value="Glycos_transf_2"/>
    <property type="match status" value="1"/>
</dbReference>
<keyword evidence="5" id="KW-1185">Reference proteome</keyword>
<dbReference type="InterPro" id="IPR029044">
    <property type="entry name" value="Nucleotide-diphossugar_trans"/>
</dbReference>
<evidence type="ECO:0000313" key="4">
    <source>
        <dbReference type="EMBL" id="MBF8457260.1"/>
    </source>
</evidence>
<proteinExistence type="predicted"/>
<comment type="caution">
    <text evidence="4">The sequence shown here is derived from an EMBL/GenBank/DDBJ whole genome shotgun (WGS) entry which is preliminary data.</text>
</comment>
<accession>A0ABS0FC83</accession>
<dbReference type="Gene3D" id="3.90.550.10">
    <property type="entry name" value="Spore Coat Polysaccharide Biosynthesis Protein SpsA, Chain A"/>
    <property type="match status" value="1"/>
</dbReference>
<dbReference type="InterPro" id="IPR001173">
    <property type="entry name" value="Glyco_trans_2-like"/>
</dbReference>
<evidence type="ECO:0000259" key="3">
    <source>
        <dbReference type="Pfam" id="PF00535"/>
    </source>
</evidence>
<feature type="domain" description="Glycosyltransferase 2-like" evidence="3">
    <location>
        <begin position="5"/>
        <end position="137"/>
    </location>
</feature>
<sequence>MPKVSVIIPVYNTAKYSEECLESVIRQTFTDLEIICINDGSIDSSLHILEKFATLDSRIVIIDQKNQGVSAARNAGLKIAKGKYVGFVDSDDTVTPDYFQTLYETAEQTRSDLVFSKLENKNDGLEKNRVYDRSEILQIILPTYFNGDLLNSIWNKLYLNEIITAHQIRFLPGKKLGEDALFNLQFLEFTYKMYYIDYSGYHYRTVNGSATRNVFVQKYLEDAVEFFLEGPGNFVKENINYQKLQQLKSTRFVNYTMSLVYIYSEPKNGLNIFQKVEKIRILVNNETVSTVFNETDIAKLFPSFGPYQNQVFKSIGRKNVLKLYLFSLYSYLRNL</sequence>